<evidence type="ECO:0000313" key="3">
    <source>
        <dbReference type="EMBL" id="NNH72809.1"/>
    </source>
</evidence>
<keyword evidence="4" id="KW-1185">Reference proteome</keyword>
<evidence type="ECO:0000313" key="4">
    <source>
        <dbReference type="Proteomes" id="UP000586827"/>
    </source>
</evidence>
<accession>A0A849CCN7</accession>
<dbReference type="AlphaFoldDB" id="A0A849CCN7"/>
<dbReference type="InterPro" id="IPR011008">
    <property type="entry name" value="Dimeric_a/b-barrel"/>
</dbReference>
<dbReference type="SUPFAM" id="SSF54909">
    <property type="entry name" value="Dimeric alpha+beta barrel"/>
    <property type="match status" value="1"/>
</dbReference>
<dbReference type="RefSeq" id="WP_067524013.1">
    <property type="nucleotide sequence ID" value="NZ_JABELX010000008.1"/>
</dbReference>
<comment type="caution">
    <text evidence="3">The sequence shown here is derived from an EMBL/GenBank/DDBJ whole genome shotgun (WGS) entry which is preliminary data.</text>
</comment>
<evidence type="ECO:0000256" key="1">
    <source>
        <dbReference type="ARBA" id="ARBA00007689"/>
    </source>
</evidence>
<gene>
    <name evidence="3" type="ORF">HLB23_23610</name>
</gene>
<dbReference type="PANTHER" id="PTHR35174:SF1">
    <property type="entry name" value="BLL0086 PROTEIN"/>
    <property type="match status" value="1"/>
</dbReference>
<proteinExistence type="inferred from homology"/>
<dbReference type="Gene3D" id="3.30.70.1060">
    <property type="entry name" value="Dimeric alpha+beta barrel"/>
    <property type="match status" value="1"/>
</dbReference>
<dbReference type="Proteomes" id="UP000586827">
    <property type="component" value="Unassembled WGS sequence"/>
</dbReference>
<dbReference type="EMBL" id="JABELX010000008">
    <property type="protein sequence ID" value="NNH72809.1"/>
    <property type="molecule type" value="Genomic_DNA"/>
</dbReference>
<sequence length="119" mass="12926">MRFMMTLTMDPATAPTGGPSPQMMEDMGKLIEEMAKAGVLLDTGGLQDITEGTRIELSGGKQTVIDGPFIEAKEVVGGYAIIQAKSKEEALEWASRFLATHGEEWDITSEIRQIQEPPA</sequence>
<reference evidence="3 4" key="1">
    <citation type="submission" date="2020-05" db="EMBL/GenBank/DDBJ databases">
        <title>MicrobeNet Type strains.</title>
        <authorList>
            <person name="Nicholson A.C."/>
        </authorList>
    </citation>
    <scope>NUCLEOTIDE SEQUENCE [LARGE SCALE GENOMIC DNA]</scope>
    <source>
        <strain evidence="3 4">JCM 3224</strain>
    </source>
</reference>
<organism evidence="3 4">
    <name type="scientific">Nocardia uniformis</name>
    <dbReference type="NCBI Taxonomy" id="53432"/>
    <lineage>
        <taxon>Bacteria</taxon>
        <taxon>Bacillati</taxon>
        <taxon>Actinomycetota</taxon>
        <taxon>Actinomycetes</taxon>
        <taxon>Mycobacteriales</taxon>
        <taxon>Nocardiaceae</taxon>
        <taxon>Nocardia</taxon>
    </lineage>
</organism>
<name>A0A849CCN7_9NOCA</name>
<evidence type="ECO:0000259" key="2">
    <source>
        <dbReference type="Pfam" id="PF03795"/>
    </source>
</evidence>
<feature type="domain" description="YCII-related" evidence="2">
    <location>
        <begin position="1"/>
        <end position="96"/>
    </location>
</feature>
<dbReference type="Pfam" id="PF03795">
    <property type="entry name" value="YCII"/>
    <property type="match status" value="1"/>
</dbReference>
<protein>
    <submittedName>
        <fullName evidence="3">Transcriptional regulator</fullName>
    </submittedName>
</protein>
<comment type="similarity">
    <text evidence="1">Belongs to the YciI family.</text>
</comment>
<dbReference type="InterPro" id="IPR005545">
    <property type="entry name" value="YCII"/>
</dbReference>
<dbReference type="PANTHER" id="PTHR35174">
    <property type="entry name" value="BLL7171 PROTEIN-RELATED"/>
    <property type="match status" value="1"/>
</dbReference>